<gene>
    <name evidence="1" type="ordered locus">YPA_2723</name>
</gene>
<dbReference type="GeneID" id="57975486"/>
<dbReference type="EMBL" id="CP000308">
    <property type="protein sequence ID" value="ABG14685.1"/>
    <property type="molecule type" value="Genomic_DNA"/>
</dbReference>
<dbReference type="PANTHER" id="PTHR40691">
    <property type="entry name" value="(NA+)-NQR MATURATION NQRM"/>
    <property type="match status" value="1"/>
</dbReference>
<sequence precursor="true">MLTVFIASFVFFLLAIAGMSLGYIVKNKTIQGSCGGIGALGMEKVCDCPEPCDSRKKRLAKEAARKKKLDQFRIL</sequence>
<evidence type="ECO:0000313" key="1">
    <source>
        <dbReference type="EMBL" id="ABG14685.1"/>
    </source>
</evidence>
<proteinExistence type="predicted"/>
<evidence type="ECO:0008006" key="3">
    <source>
        <dbReference type="Google" id="ProtNLM"/>
    </source>
</evidence>
<dbReference type="Proteomes" id="UP000001971">
    <property type="component" value="Chromosome"/>
</dbReference>
<dbReference type="PATRIC" id="fig|360102.15.peg.1400"/>
<dbReference type="PANTHER" id="PTHR40691:SF1">
    <property type="entry name" value="EXPORTED PROTEIN"/>
    <property type="match status" value="1"/>
</dbReference>
<dbReference type="AlphaFoldDB" id="A0A0E1NNF5"/>
<reference evidence="1 2" key="1">
    <citation type="journal article" date="2006" name="J. Bacteriol.">
        <title>Complete genome sequence of Yersinia pestis strains Antiqua and Nepal516: evidence of gene reduction in an emerging pathogen.</title>
        <authorList>
            <person name="Chain P.S."/>
            <person name="Hu P."/>
            <person name="Malfatti S.A."/>
            <person name="Radnedge L."/>
            <person name="Larimer F."/>
            <person name="Vergez L.M."/>
            <person name="Worsham P."/>
            <person name="Chu M.C."/>
            <person name="Andersen G.L."/>
        </authorList>
    </citation>
    <scope>NUCLEOTIDE SEQUENCE [LARGE SCALE GENOMIC DNA]</scope>
    <source>
        <strain evidence="1 2">Antiqua</strain>
    </source>
</reference>
<dbReference type="RefSeq" id="WP_002214684.1">
    <property type="nucleotide sequence ID" value="NC_008150.1"/>
</dbReference>
<dbReference type="InterPro" id="IPR007495">
    <property type="entry name" value="NqrM"/>
</dbReference>
<protein>
    <recommendedName>
        <fullName evidence="3">Exported or periplasmic protein in ApbE locus</fullName>
    </recommendedName>
</protein>
<accession>A0A0E1NNF5</accession>
<evidence type="ECO:0000313" key="2">
    <source>
        <dbReference type="Proteomes" id="UP000001971"/>
    </source>
</evidence>
<dbReference type="KEGG" id="ypa:YPA_2723"/>
<dbReference type="Pfam" id="PF04400">
    <property type="entry name" value="NqrM"/>
    <property type="match status" value="1"/>
</dbReference>
<organism evidence="1 2">
    <name type="scientific">Yersinia pestis bv. Antiqua (strain Antiqua)</name>
    <dbReference type="NCBI Taxonomy" id="360102"/>
    <lineage>
        <taxon>Bacteria</taxon>
        <taxon>Pseudomonadati</taxon>
        <taxon>Pseudomonadota</taxon>
        <taxon>Gammaproteobacteria</taxon>
        <taxon>Enterobacterales</taxon>
        <taxon>Yersiniaceae</taxon>
        <taxon>Yersinia</taxon>
    </lineage>
</organism>
<dbReference type="HOGENOM" id="CLU_191465_0_0_6"/>
<name>A0A0E1NNF5_YERPA</name>